<comment type="caution">
    <text evidence="14">The sequence shown here is derived from an EMBL/GenBank/DDBJ whole genome shotgun (WGS) entry which is preliminary data.</text>
</comment>
<evidence type="ECO:0000256" key="8">
    <source>
        <dbReference type="ARBA" id="ARBA00022982"/>
    </source>
</evidence>
<protein>
    <submittedName>
        <fullName evidence="14">Cytochrome d ubiquinol oxidase subunit I</fullName>
        <ecNumber evidence="14">1.10.3.-</ecNumber>
    </submittedName>
</protein>
<dbReference type="GO" id="GO:0070069">
    <property type="term" value="C:cytochrome complex"/>
    <property type="evidence" value="ECO:0007669"/>
    <property type="project" value="UniProtKB-UniRule"/>
</dbReference>
<dbReference type="PANTHER" id="PTHR30365:SF15">
    <property type="entry name" value="CYTOCHROME BD UBIQUINOL OXIDASE SUBUNIT 1"/>
    <property type="match status" value="1"/>
</dbReference>
<evidence type="ECO:0000256" key="13">
    <source>
        <dbReference type="SAM" id="MobiDB-lite"/>
    </source>
</evidence>
<sequence length="483" mass="52859">MDALDLARWQFGITTVYHFLFVPLTIGLSVIVACLQTAWHRTGRHEYLQATKFFGKLFLINFAMGVVTGIVQEFQFGMNWSEYSRFVGDVFGAPLALEALLAFFLEATFIGLWIFGWDKLPRGIHLACIWAAAIGSNLSAYFILAANAWMRHPVGYEVNPETGRAQLSDIGAVLSNPQAWSTYLHVVSASFIVAGLFVVAVSAFKLLRSRFHGDGGTPGEVPHADERELFRKTMRVGMIVTLIAGVLVVFSGDHQAKLAAEHEPMKLAGAEALWNTEDAAHFSMFAVGDTDARTNVVDLDIPYVLSFLATGEFGGTVEGVNDLQEQYEAYYGPGDYTPNIFILYWSFRLMMGLGMAGVAVSALGLWLTRGKRLPESRWFYRAAILALPAALAANIFGWLLTEMGRQPWTVHGVLMTADSVSPGVSLAEVALSLTVFTAVYGVLAVVEAGLLWRYVKAGPSHLVPPKDEDAPDDSDAPVPAFVY</sequence>
<dbReference type="GO" id="GO:0019646">
    <property type="term" value="P:aerobic electron transport chain"/>
    <property type="evidence" value="ECO:0007669"/>
    <property type="project" value="InterPro"/>
</dbReference>
<keyword evidence="8 12" id="KW-0249">Electron transport</keyword>
<keyword evidence="10 12" id="KW-0408">Iron</keyword>
<keyword evidence="15" id="KW-1185">Reference proteome</keyword>
<feature type="transmembrane region" description="Helical" evidence="12">
    <location>
        <begin position="236"/>
        <end position="252"/>
    </location>
</feature>
<dbReference type="GO" id="GO:0020037">
    <property type="term" value="F:heme binding"/>
    <property type="evidence" value="ECO:0007669"/>
    <property type="project" value="TreeGrafter"/>
</dbReference>
<feature type="transmembrane region" description="Helical" evidence="12">
    <location>
        <begin position="429"/>
        <end position="452"/>
    </location>
</feature>
<evidence type="ECO:0000256" key="4">
    <source>
        <dbReference type="ARBA" id="ARBA00022475"/>
    </source>
</evidence>
<feature type="transmembrane region" description="Helical" evidence="12">
    <location>
        <begin position="20"/>
        <end position="41"/>
    </location>
</feature>
<feature type="transmembrane region" description="Helical" evidence="12">
    <location>
        <begin position="53"/>
        <end position="71"/>
    </location>
</feature>
<evidence type="ECO:0000256" key="5">
    <source>
        <dbReference type="ARBA" id="ARBA00022617"/>
    </source>
</evidence>
<dbReference type="RefSeq" id="WP_179642068.1">
    <property type="nucleotide sequence ID" value="NZ_BAAAYY010000024.1"/>
</dbReference>
<evidence type="ECO:0000256" key="9">
    <source>
        <dbReference type="ARBA" id="ARBA00022989"/>
    </source>
</evidence>
<evidence type="ECO:0000256" key="12">
    <source>
        <dbReference type="PIRNR" id="PIRNR006446"/>
    </source>
</evidence>
<dbReference type="EC" id="1.10.3.-" evidence="14"/>
<feature type="transmembrane region" description="Helical" evidence="12">
    <location>
        <begin position="183"/>
        <end position="204"/>
    </location>
</feature>
<name>A0A852TUW4_9ACTN</name>
<evidence type="ECO:0000256" key="10">
    <source>
        <dbReference type="ARBA" id="ARBA00023004"/>
    </source>
</evidence>
<comment type="subcellular location">
    <subcellularLocation>
        <location evidence="1">Cell membrane</location>
        <topology evidence="1">Multi-pass membrane protein</topology>
    </subcellularLocation>
</comment>
<gene>
    <name evidence="14" type="ORF">HDA32_001014</name>
</gene>
<dbReference type="GO" id="GO:0016682">
    <property type="term" value="F:oxidoreductase activity, acting on diphenols and related substances as donors, oxygen as acceptor"/>
    <property type="evidence" value="ECO:0007669"/>
    <property type="project" value="TreeGrafter"/>
</dbReference>
<dbReference type="AlphaFoldDB" id="A0A852TUW4"/>
<evidence type="ECO:0000256" key="2">
    <source>
        <dbReference type="ARBA" id="ARBA00009819"/>
    </source>
</evidence>
<dbReference type="InterPro" id="IPR002585">
    <property type="entry name" value="Cyt-d_ubiquinol_oxidase_su_1"/>
</dbReference>
<proteinExistence type="inferred from homology"/>
<feature type="transmembrane region" description="Helical" evidence="12">
    <location>
        <begin position="91"/>
        <end position="115"/>
    </location>
</feature>
<dbReference type="Pfam" id="PF01654">
    <property type="entry name" value="Cyt_bd_oxida_I"/>
    <property type="match status" value="1"/>
</dbReference>
<keyword evidence="3 12" id="KW-0813">Transport</keyword>
<dbReference type="GO" id="GO:0009055">
    <property type="term" value="F:electron transfer activity"/>
    <property type="evidence" value="ECO:0007669"/>
    <property type="project" value="UniProtKB-UniRule"/>
</dbReference>
<dbReference type="GO" id="GO:0046872">
    <property type="term" value="F:metal ion binding"/>
    <property type="evidence" value="ECO:0007669"/>
    <property type="project" value="UniProtKB-UniRule"/>
</dbReference>
<feature type="transmembrane region" description="Helical" evidence="12">
    <location>
        <begin position="127"/>
        <end position="150"/>
    </location>
</feature>
<keyword evidence="5 12" id="KW-0349">Heme</keyword>
<comment type="similarity">
    <text evidence="2 12">Belongs to the cytochrome ubiquinol oxidase subunit 1 family.</text>
</comment>
<feature type="transmembrane region" description="Helical" evidence="12">
    <location>
        <begin position="342"/>
        <end position="366"/>
    </location>
</feature>
<evidence type="ECO:0000256" key="11">
    <source>
        <dbReference type="ARBA" id="ARBA00023136"/>
    </source>
</evidence>
<evidence type="ECO:0000256" key="3">
    <source>
        <dbReference type="ARBA" id="ARBA00022448"/>
    </source>
</evidence>
<feature type="transmembrane region" description="Helical" evidence="12">
    <location>
        <begin position="378"/>
        <end position="400"/>
    </location>
</feature>
<dbReference type="Proteomes" id="UP000589036">
    <property type="component" value="Unassembled WGS sequence"/>
</dbReference>
<accession>A0A852TUW4</accession>
<reference evidence="14 15" key="1">
    <citation type="submission" date="2020-07" db="EMBL/GenBank/DDBJ databases">
        <title>Sequencing the genomes of 1000 actinobacteria strains.</title>
        <authorList>
            <person name="Klenk H.-P."/>
        </authorList>
    </citation>
    <scope>NUCLEOTIDE SEQUENCE [LARGE SCALE GENOMIC DNA]</scope>
    <source>
        <strain evidence="14 15">CXB654</strain>
    </source>
</reference>
<dbReference type="PANTHER" id="PTHR30365">
    <property type="entry name" value="CYTOCHROME D UBIQUINOL OXIDASE"/>
    <property type="match status" value="1"/>
</dbReference>
<evidence type="ECO:0000313" key="15">
    <source>
        <dbReference type="Proteomes" id="UP000589036"/>
    </source>
</evidence>
<keyword evidence="14" id="KW-0560">Oxidoreductase</keyword>
<keyword evidence="4 12" id="KW-1003">Cell membrane</keyword>
<keyword evidence="6 12" id="KW-0812">Transmembrane</keyword>
<dbReference type="PIRSF" id="PIRSF006446">
    <property type="entry name" value="Cyt_quinol_oxidase_1"/>
    <property type="match status" value="1"/>
</dbReference>
<dbReference type="GO" id="GO:0005886">
    <property type="term" value="C:plasma membrane"/>
    <property type="evidence" value="ECO:0007669"/>
    <property type="project" value="UniProtKB-SubCell"/>
</dbReference>
<evidence type="ECO:0000313" key="14">
    <source>
        <dbReference type="EMBL" id="NYE45894.1"/>
    </source>
</evidence>
<keyword evidence="9 12" id="KW-1133">Transmembrane helix</keyword>
<evidence type="ECO:0000256" key="7">
    <source>
        <dbReference type="ARBA" id="ARBA00022723"/>
    </source>
</evidence>
<evidence type="ECO:0000256" key="6">
    <source>
        <dbReference type="ARBA" id="ARBA00022692"/>
    </source>
</evidence>
<dbReference type="EMBL" id="JACCCC010000001">
    <property type="protein sequence ID" value="NYE45894.1"/>
    <property type="molecule type" value="Genomic_DNA"/>
</dbReference>
<keyword evidence="7 12" id="KW-0479">Metal-binding</keyword>
<keyword evidence="11 12" id="KW-0472">Membrane</keyword>
<feature type="region of interest" description="Disordered" evidence="13">
    <location>
        <begin position="463"/>
        <end position="483"/>
    </location>
</feature>
<organism evidence="14 15">
    <name type="scientific">Spinactinospora alkalitolerans</name>
    <dbReference type="NCBI Taxonomy" id="687207"/>
    <lineage>
        <taxon>Bacteria</taxon>
        <taxon>Bacillati</taxon>
        <taxon>Actinomycetota</taxon>
        <taxon>Actinomycetes</taxon>
        <taxon>Streptosporangiales</taxon>
        <taxon>Nocardiopsidaceae</taxon>
        <taxon>Spinactinospora</taxon>
    </lineage>
</organism>
<evidence type="ECO:0000256" key="1">
    <source>
        <dbReference type="ARBA" id="ARBA00004651"/>
    </source>
</evidence>